<accession>A0A9P4NBG4</accession>
<evidence type="ECO:0000256" key="1">
    <source>
        <dbReference type="SAM" id="SignalP"/>
    </source>
</evidence>
<name>A0A9P4NBG4_9PLEO</name>
<evidence type="ECO:0000313" key="3">
    <source>
        <dbReference type="Proteomes" id="UP000800093"/>
    </source>
</evidence>
<keyword evidence="3" id="KW-1185">Reference proteome</keyword>
<organism evidence="2 3">
    <name type="scientific">Lojkania enalia</name>
    <dbReference type="NCBI Taxonomy" id="147567"/>
    <lineage>
        <taxon>Eukaryota</taxon>
        <taxon>Fungi</taxon>
        <taxon>Dikarya</taxon>
        <taxon>Ascomycota</taxon>
        <taxon>Pezizomycotina</taxon>
        <taxon>Dothideomycetes</taxon>
        <taxon>Pleosporomycetidae</taxon>
        <taxon>Pleosporales</taxon>
        <taxon>Pleosporales incertae sedis</taxon>
        <taxon>Lojkania</taxon>
    </lineage>
</organism>
<dbReference type="EMBL" id="ML986580">
    <property type="protein sequence ID" value="KAF2270164.1"/>
    <property type="molecule type" value="Genomic_DNA"/>
</dbReference>
<gene>
    <name evidence="2" type="ORF">CC78DRAFT_528658</name>
</gene>
<proteinExistence type="predicted"/>
<feature type="chain" id="PRO_5040242348" evidence="1">
    <location>
        <begin position="29"/>
        <end position="74"/>
    </location>
</feature>
<feature type="signal peptide" evidence="1">
    <location>
        <begin position="1"/>
        <end position="28"/>
    </location>
</feature>
<keyword evidence="1" id="KW-0732">Signal</keyword>
<reference evidence="3" key="1">
    <citation type="journal article" date="2020" name="Stud. Mycol.">
        <title>101 Dothideomycetes genomes: A test case for predicting lifestyles and emergence of pathogens.</title>
        <authorList>
            <person name="Haridas S."/>
            <person name="Albert R."/>
            <person name="Binder M."/>
            <person name="Bloem J."/>
            <person name="LaButti K."/>
            <person name="Salamov A."/>
            <person name="Andreopoulos B."/>
            <person name="Baker S."/>
            <person name="Barry K."/>
            <person name="Bills G."/>
            <person name="Bluhm B."/>
            <person name="Cannon C."/>
            <person name="Castanera R."/>
            <person name="Culley D."/>
            <person name="Daum C."/>
            <person name="Ezra D."/>
            <person name="Gonzalez J."/>
            <person name="Henrissat B."/>
            <person name="Kuo A."/>
            <person name="Liang C."/>
            <person name="Lipzen A."/>
            <person name="Lutzoni F."/>
            <person name="Magnuson J."/>
            <person name="Mondo S."/>
            <person name="Nolan M."/>
            <person name="Ohm R."/>
            <person name="Pangilinan J."/>
            <person name="Park H.-J."/>
            <person name="Ramirez L."/>
            <person name="Alfaro M."/>
            <person name="Sun H."/>
            <person name="Tritt A."/>
            <person name="Yoshinaga Y."/>
            <person name="Zwiers L.-H."/>
            <person name="Turgeon B."/>
            <person name="Goodwin S."/>
            <person name="Spatafora J."/>
            <person name="Crous P."/>
            <person name="Grigoriev I."/>
        </authorList>
    </citation>
    <scope>NUCLEOTIDE SEQUENCE [LARGE SCALE GENOMIC DNA]</scope>
    <source>
        <strain evidence="3">CBS 304.66</strain>
    </source>
</reference>
<comment type="caution">
    <text evidence="2">The sequence shown here is derived from an EMBL/GenBank/DDBJ whole genome shotgun (WGS) entry which is preliminary data.</text>
</comment>
<evidence type="ECO:0000313" key="2">
    <source>
        <dbReference type="EMBL" id="KAF2270164.1"/>
    </source>
</evidence>
<dbReference type="Proteomes" id="UP000800093">
    <property type="component" value="Unassembled WGS sequence"/>
</dbReference>
<protein>
    <submittedName>
        <fullName evidence="2">Uncharacterized protein</fullName>
    </submittedName>
</protein>
<dbReference type="AlphaFoldDB" id="A0A9P4NBG4"/>
<sequence>MASIFHLLASSGASIISVLMSALQDAQPKSESAAIHSFSFARSMIPYKMFIFLGHVWCSAGKDLAYKENIPRNL</sequence>